<feature type="transmembrane region" description="Helical" evidence="7">
    <location>
        <begin position="233"/>
        <end position="252"/>
    </location>
</feature>
<keyword evidence="3 7" id="KW-0812">Transmembrane</keyword>
<evidence type="ECO:0000256" key="7">
    <source>
        <dbReference type="SAM" id="Phobius"/>
    </source>
</evidence>
<dbReference type="Pfam" id="PF00854">
    <property type="entry name" value="PTR2"/>
    <property type="match status" value="1"/>
</dbReference>
<organism evidence="8 9">
    <name type="scientific">Malus domestica</name>
    <name type="common">Apple</name>
    <name type="synonym">Pyrus malus</name>
    <dbReference type="NCBI Taxonomy" id="3750"/>
    <lineage>
        <taxon>Eukaryota</taxon>
        <taxon>Viridiplantae</taxon>
        <taxon>Streptophyta</taxon>
        <taxon>Embryophyta</taxon>
        <taxon>Tracheophyta</taxon>
        <taxon>Spermatophyta</taxon>
        <taxon>Magnoliopsida</taxon>
        <taxon>eudicotyledons</taxon>
        <taxon>Gunneridae</taxon>
        <taxon>Pentapetalae</taxon>
        <taxon>rosids</taxon>
        <taxon>fabids</taxon>
        <taxon>Rosales</taxon>
        <taxon>Rosaceae</taxon>
        <taxon>Amygdaloideae</taxon>
        <taxon>Maleae</taxon>
        <taxon>Malus</taxon>
    </lineage>
</organism>
<comment type="caution">
    <text evidence="8">The sequence shown here is derived from an EMBL/GenBank/DDBJ whole genome shotgun (WGS) entry which is preliminary data.</text>
</comment>
<feature type="transmembrane region" description="Helical" evidence="7">
    <location>
        <begin position="258"/>
        <end position="278"/>
    </location>
</feature>
<evidence type="ECO:0000313" key="8">
    <source>
        <dbReference type="EMBL" id="RXH94516.1"/>
    </source>
</evidence>
<evidence type="ECO:0000313" key="9">
    <source>
        <dbReference type="Proteomes" id="UP000290289"/>
    </source>
</evidence>
<evidence type="ECO:0000256" key="1">
    <source>
        <dbReference type="ARBA" id="ARBA00004141"/>
    </source>
</evidence>
<proteinExistence type="inferred from homology"/>
<dbReference type="EMBL" id="RDQH01000333">
    <property type="protein sequence ID" value="RXH94516.1"/>
    <property type="molecule type" value="Genomic_DNA"/>
</dbReference>
<name>A0A498JHF0_MALDO</name>
<reference evidence="8 9" key="1">
    <citation type="submission" date="2018-10" db="EMBL/GenBank/DDBJ databases">
        <title>A high-quality apple genome assembly.</title>
        <authorList>
            <person name="Hu J."/>
        </authorList>
    </citation>
    <scope>NUCLEOTIDE SEQUENCE [LARGE SCALE GENOMIC DNA]</scope>
    <source>
        <strain evidence="9">cv. HFTH1</strain>
        <tissue evidence="8">Young leaf</tissue>
    </source>
</reference>
<keyword evidence="9" id="KW-1185">Reference proteome</keyword>
<dbReference type="GO" id="GO:0022857">
    <property type="term" value="F:transmembrane transporter activity"/>
    <property type="evidence" value="ECO:0007669"/>
    <property type="project" value="InterPro"/>
</dbReference>
<evidence type="ECO:0000256" key="3">
    <source>
        <dbReference type="ARBA" id="ARBA00022692"/>
    </source>
</evidence>
<feature type="transmembrane region" description="Helical" evidence="7">
    <location>
        <begin position="516"/>
        <end position="537"/>
    </location>
</feature>
<feature type="transmembrane region" description="Helical" evidence="7">
    <location>
        <begin position="557"/>
        <end position="578"/>
    </location>
</feature>
<dbReference type="AlphaFoldDB" id="A0A498JHF0"/>
<feature type="transmembrane region" description="Helical" evidence="7">
    <location>
        <begin position="479"/>
        <end position="496"/>
    </location>
</feature>
<feature type="transmembrane region" description="Helical" evidence="7">
    <location>
        <begin position="590"/>
        <end position="615"/>
    </location>
</feature>
<feature type="transmembrane region" description="Helical" evidence="7">
    <location>
        <begin position="94"/>
        <end position="113"/>
    </location>
</feature>
<dbReference type="GO" id="GO:0016020">
    <property type="term" value="C:membrane"/>
    <property type="evidence" value="ECO:0007669"/>
    <property type="project" value="UniProtKB-SubCell"/>
</dbReference>
<keyword evidence="5 7" id="KW-0472">Membrane</keyword>
<protein>
    <recommendedName>
        <fullName evidence="10">Major facilitator superfamily (MFS) profile domain-containing protein</fullName>
    </recommendedName>
</protein>
<feature type="compositionally biased region" description="Polar residues" evidence="6">
    <location>
        <begin position="11"/>
        <end position="20"/>
    </location>
</feature>
<dbReference type="InterPro" id="IPR000109">
    <property type="entry name" value="POT_fam"/>
</dbReference>
<evidence type="ECO:0008006" key="10">
    <source>
        <dbReference type="Google" id="ProtNLM"/>
    </source>
</evidence>
<gene>
    <name evidence="8" type="ORF">DVH24_024200</name>
</gene>
<keyword evidence="4 7" id="KW-1133">Transmembrane helix</keyword>
<dbReference type="Proteomes" id="UP000290289">
    <property type="component" value="Chromosome 7"/>
</dbReference>
<comment type="similarity">
    <text evidence="2">Belongs to the major facilitator superfamily. Proton-dependent oligopeptide transporter (POT/PTR) (TC 2.A.17) family.</text>
</comment>
<evidence type="ECO:0000256" key="4">
    <source>
        <dbReference type="ARBA" id="ARBA00022989"/>
    </source>
</evidence>
<dbReference type="SUPFAM" id="SSF103473">
    <property type="entry name" value="MFS general substrate transporter"/>
    <property type="match status" value="1"/>
</dbReference>
<dbReference type="PANTHER" id="PTHR11654">
    <property type="entry name" value="OLIGOPEPTIDE TRANSPORTER-RELATED"/>
    <property type="match status" value="1"/>
</dbReference>
<sequence length="683" mass="76170">MEQEMEKRKQASSTASSEANTIRDEDNWVHDSSVDHKGRVPLRASTGVWKASLFIITIEFSERLSYFGIATNLITYLTQLLHQDIKTAAKNVNFWAGVTTIMPLIGGFLADAYTGRFSMVLFSSLIYLMKLPDATVAVPLANDGLPCVLISSSSWCVGLSLLTMSQFIPSLKPCSTKTCQQPRKLHEVVLFIALYFISVGTGGHKPCLQSFGADQFDDDHTEERKKKMSYFNWWNFALCCGLFLGVTAIVYVQDYVSWGVADLVLTITMAFTIVTFYMGKAFYRYRIPEGSPLVPMLQVLVAAIRKRKLPNPSNPALLFEVPKSHKHSQGRLLLHTNRLRHATLATTSRTEARPEFISIKDVVNKVINIIGHIVGTSQIEVDLPSSLRFCKQISLVNMVQNKAAIIEENENTSWDQKHNPWRLTTLTRVEEVKLILNMIPIWLTSLTFGLCVAQASTFFVKQAATMDLHITDNFKIPPASIYSLGAIAMLISVTVYDKILVPILRKATGNERGINILTRIGIGMIFSVIAMSAAALVETKRLKADQPQSMSVFWLAPQYIILGFGDGFTLVGLQEYFYDQVPDSMRSLGIAFYLSVIAVGSFISSFLIIVVDHVTGKGGNSWFGKDLNSSRLDNFYWLLAAMNGLNLCVYGLLARGYTYKNVERRVVVADDTSLSNRIDQSMA</sequence>
<feature type="transmembrane region" description="Helical" evidence="7">
    <location>
        <begin position="635"/>
        <end position="654"/>
    </location>
</feature>
<feature type="transmembrane region" description="Helical" evidence="7">
    <location>
        <begin position="434"/>
        <end position="459"/>
    </location>
</feature>
<feature type="region of interest" description="Disordered" evidence="6">
    <location>
        <begin position="1"/>
        <end position="20"/>
    </location>
</feature>
<evidence type="ECO:0000256" key="5">
    <source>
        <dbReference type="ARBA" id="ARBA00023136"/>
    </source>
</evidence>
<accession>A0A498JHF0</accession>
<evidence type="ECO:0000256" key="2">
    <source>
        <dbReference type="ARBA" id="ARBA00005982"/>
    </source>
</evidence>
<dbReference type="InterPro" id="IPR036259">
    <property type="entry name" value="MFS_trans_sf"/>
</dbReference>
<evidence type="ECO:0000256" key="6">
    <source>
        <dbReference type="SAM" id="MobiDB-lite"/>
    </source>
</evidence>
<dbReference type="Gene3D" id="1.20.1250.20">
    <property type="entry name" value="MFS general substrate transporter like domains"/>
    <property type="match status" value="1"/>
</dbReference>
<comment type="subcellular location">
    <subcellularLocation>
        <location evidence="1">Membrane</location>
        <topology evidence="1">Multi-pass membrane protein</topology>
    </subcellularLocation>
</comment>